<dbReference type="Proteomes" id="UP000216020">
    <property type="component" value="Unassembled WGS sequence"/>
</dbReference>
<dbReference type="InterPro" id="IPR058982">
    <property type="entry name" value="Beta-barrel_AprE"/>
</dbReference>
<keyword evidence="2" id="KW-1133">Transmembrane helix</keyword>
<keyword evidence="5" id="KW-1185">Reference proteome</keyword>
<feature type="transmembrane region" description="Helical" evidence="2">
    <location>
        <begin position="29"/>
        <end position="49"/>
    </location>
</feature>
<reference evidence="5" key="1">
    <citation type="submission" date="2017-05" db="EMBL/GenBank/DDBJ databases">
        <title>Complete and WGS of Bordetella genogroups.</title>
        <authorList>
            <person name="Spilker T."/>
            <person name="Lipuma J."/>
        </authorList>
    </citation>
    <scope>NUCLEOTIDE SEQUENCE [LARGE SCALE GENOMIC DNA]</scope>
    <source>
        <strain evidence="5">AU16122</strain>
    </source>
</reference>
<name>A0A261SJM2_9BORD</name>
<dbReference type="AlphaFoldDB" id="A0A261SJM2"/>
<dbReference type="RefSeq" id="WP_094851470.1">
    <property type="nucleotide sequence ID" value="NZ_NEVM01000001.1"/>
</dbReference>
<dbReference type="PANTHER" id="PTHR30386:SF28">
    <property type="entry name" value="EXPORTED PROTEIN"/>
    <property type="match status" value="1"/>
</dbReference>
<dbReference type="InterPro" id="IPR050739">
    <property type="entry name" value="MFP"/>
</dbReference>
<evidence type="ECO:0000259" key="3">
    <source>
        <dbReference type="Pfam" id="PF26002"/>
    </source>
</evidence>
<comment type="caution">
    <text evidence="4">The sequence shown here is derived from an EMBL/GenBank/DDBJ whole genome shotgun (WGS) entry which is preliminary data.</text>
</comment>
<dbReference type="PANTHER" id="PTHR30386">
    <property type="entry name" value="MEMBRANE FUSION SUBUNIT OF EMRAB-TOLC MULTIDRUG EFFLUX PUMP"/>
    <property type="match status" value="1"/>
</dbReference>
<dbReference type="PRINTS" id="PR01490">
    <property type="entry name" value="RTXTOXIND"/>
</dbReference>
<proteinExistence type="predicted"/>
<sequence>MFRKAAIEASRARHTSETIIAQPPSLKTIAALSAVAASVLIAIFVIGSYTRYTSVAGQLVPRDGIVKVFSPFRGVITAKHVADDQEVKTGAVLYVVSGEQWDGSGNPTMVAINKHLSVRQQLLAKNLSVVEKLQEIELRRWKQRLENQSREIAKYGELIDEQRKLVMLARDSTSRYRRLEPLGAVSKELADKVQADFHEKQSRLYALERDHLTAIRVKEDTAETLAGMPHKHQQERSQLRGKLAEISQQLTENDAAREFSVIAPADGSATAVVAHIGQRVSPTKPLMSIISNDQPLEAHLYVQSHAVGHLKPGLPVKLRYRVFPYQKYGLQRGNILSIAEISTLHEEIADIAPYHQNNRNPVYLVKINLERQFLDDLRGKGQRLRAGMLLDASLPLETRRLFEWAFVPLYRLREKL</sequence>
<keyword evidence="2" id="KW-0472">Membrane</keyword>
<keyword evidence="1" id="KW-0175">Coiled coil</keyword>
<organism evidence="4 5">
    <name type="scientific">Bordetella genomosp. 10</name>
    <dbReference type="NCBI Taxonomy" id="1416804"/>
    <lineage>
        <taxon>Bacteria</taxon>
        <taxon>Pseudomonadati</taxon>
        <taxon>Pseudomonadota</taxon>
        <taxon>Betaproteobacteria</taxon>
        <taxon>Burkholderiales</taxon>
        <taxon>Alcaligenaceae</taxon>
        <taxon>Bordetella</taxon>
    </lineage>
</organism>
<evidence type="ECO:0000313" key="4">
    <source>
        <dbReference type="EMBL" id="OZI37365.1"/>
    </source>
</evidence>
<dbReference type="Pfam" id="PF26002">
    <property type="entry name" value="Beta-barrel_AprE"/>
    <property type="match status" value="1"/>
</dbReference>
<evidence type="ECO:0000256" key="2">
    <source>
        <dbReference type="SAM" id="Phobius"/>
    </source>
</evidence>
<keyword evidence="2" id="KW-0812">Transmembrane</keyword>
<evidence type="ECO:0000313" key="5">
    <source>
        <dbReference type="Proteomes" id="UP000216020"/>
    </source>
</evidence>
<dbReference type="EMBL" id="NEVM01000001">
    <property type="protein sequence ID" value="OZI37365.1"/>
    <property type="molecule type" value="Genomic_DNA"/>
</dbReference>
<evidence type="ECO:0000256" key="1">
    <source>
        <dbReference type="SAM" id="Coils"/>
    </source>
</evidence>
<accession>A0A261SJM2</accession>
<feature type="coiled-coil region" evidence="1">
    <location>
        <begin position="131"/>
        <end position="165"/>
    </location>
</feature>
<protein>
    <recommendedName>
        <fullName evidence="3">AprE-like beta-barrel domain-containing protein</fullName>
    </recommendedName>
</protein>
<dbReference type="OrthoDB" id="9775513at2"/>
<gene>
    <name evidence="4" type="ORF">CAL29_02810</name>
</gene>
<feature type="domain" description="AprE-like beta-barrel" evidence="3">
    <location>
        <begin position="298"/>
        <end position="394"/>
    </location>
</feature>